<feature type="domain" description="Serine aminopeptidase S33" evidence="2">
    <location>
        <begin position="70"/>
        <end position="164"/>
    </location>
</feature>
<dbReference type="PANTHER" id="PTHR12277:SF81">
    <property type="entry name" value="PROTEIN ABHD13"/>
    <property type="match status" value="1"/>
</dbReference>
<dbReference type="SUPFAM" id="SSF53474">
    <property type="entry name" value="alpha/beta-Hydrolases"/>
    <property type="match status" value="1"/>
</dbReference>
<evidence type="ECO:0000259" key="2">
    <source>
        <dbReference type="Pfam" id="PF12146"/>
    </source>
</evidence>
<dbReference type="AlphaFoldDB" id="A0A1G9ID86"/>
<keyword evidence="4" id="KW-1185">Reference proteome</keyword>
<organism evidence="3 4">
    <name type="scientific">Kriegella aquimaris</name>
    <dbReference type="NCBI Taxonomy" id="192904"/>
    <lineage>
        <taxon>Bacteria</taxon>
        <taxon>Pseudomonadati</taxon>
        <taxon>Bacteroidota</taxon>
        <taxon>Flavobacteriia</taxon>
        <taxon>Flavobacteriales</taxon>
        <taxon>Flavobacteriaceae</taxon>
        <taxon>Kriegella</taxon>
    </lineage>
</organism>
<feature type="transmembrane region" description="Helical" evidence="1">
    <location>
        <begin position="6"/>
        <end position="25"/>
    </location>
</feature>
<name>A0A1G9ID86_9FLAO</name>
<proteinExistence type="predicted"/>
<evidence type="ECO:0000256" key="1">
    <source>
        <dbReference type="SAM" id="Phobius"/>
    </source>
</evidence>
<protein>
    <recommendedName>
        <fullName evidence="2">Serine aminopeptidase S33 domain-containing protein</fullName>
    </recommendedName>
</protein>
<dbReference type="Gene3D" id="3.40.50.1820">
    <property type="entry name" value="alpha/beta hydrolase"/>
    <property type="match status" value="1"/>
</dbReference>
<dbReference type="OrthoDB" id="9777090at2"/>
<evidence type="ECO:0000313" key="4">
    <source>
        <dbReference type="Proteomes" id="UP000199440"/>
    </source>
</evidence>
<dbReference type="Pfam" id="PF12146">
    <property type="entry name" value="Hydrolase_4"/>
    <property type="match status" value="1"/>
</dbReference>
<dbReference type="Proteomes" id="UP000199440">
    <property type="component" value="Unassembled WGS sequence"/>
</dbReference>
<keyword evidence="1" id="KW-0472">Membrane</keyword>
<keyword evidence="1" id="KW-1133">Transmembrane helix</keyword>
<dbReference type="PANTHER" id="PTHR12277">
    <property type="entry name" value="ALPHA/BETA HYDROLASE DOMAIN-CONTAINING PROTEIN"/>
    <property type="match status" value="1"/>
</dbReference>
<reference evidence="3 4" key="1">
    <citation type="submission" date="2016-10" db="EMBL/GenBank/DDBJ databases">
        <authorList>
            <person name="de Groot N.N."/>
        </authorList>
    </citation>
    <scope>NUCLEOTIDE SEQUENCE [LARGE SCALE GENOMIC DNA]</scope>
    <source>
        <strain evidence="3 4">DSM 19886</strain>
    </source>
</reference>
<accession>A0A1G9ID86</accession>
<evidence type="ECO:0000313" key="3">
    <source>
        <dbReference type="EMBL" id="SDL23191.1"/>
    </source>
</evidence>
<dbReference type="STRING" id="192904.SAMN04488514_10193"/>
<dbReference type="InterPro" id="IPR029058">
    <property type="entry name" value="AB_hydrolase_fold"/>
</dbReference>
<gene>
    <name evidence="3" type="ORF">SAMN04488514_10193</name>
</gene>
<keyword evidence="1" id="KW-0812">Transmembrane</keyword>
<dbReference type="InterPro" id="IPR022742">
    <property type="entry name" value="Hydrolase_4"/>
</dbReference>
<sequence>MQRLKILFLGFITLLITSIGMLYFFQERLLFRSTKLPQDYSYHFDTDFQELFLTAADGAALNGIHFKQPNPKGILLYCHGNAGALDTWGKWAEELSNRYNYDVVVWDYRGYGKSLGKRRPERMLDDGMLFYEYCKSHFKETDMVLFGRSLGGFFATHLAVKNNPLKVILESTPTSILGIAEEQYPFLPSRLLLKYQFQNDKNIERITNASTYFIHGTHDDLVPYDHQKKLYKLSEAKVKKAFAIDEANHNDLVAFDTYFKVLDEIFEKL</sequence>
<dbReference type="RefSeq" id="WP_089884194.1">
    <property type="nucleotide sequence ID" value="NZ_FNGV01000001.1"/>
</dbReference>
<dbReference type="EMBL" id="FNGV01000001">
    <property type="protein sequence ID" value="SDL23191.1"/>
    <property type="molecule type" value="Genomic_DNA"/>
</dbReference>